<evidence type="ECO:0000256" key="1">
    <source>
        <dbReference type="SAM" id="Phobius"/>
    </source>
</evidence>
<protein>
    <submittedName>
        <fullName evidence="2">Uncharacterized protein</fullName>
    </submittedName>
</protein>
<feature type="transmembrane region" description="Helical" evidence="1">
    <location>
        <begin position="12"/>
        <end position="34"/>
    </location>
</feature>
<proteinExistence type="predicted"/>
<accession>A0A382P9U7</accession>
<dbReference type="AlphaFoldDB" id="A0A382P9U7"/>
<organism evidence="2">
    <name type="scientific">marine metagenome</name>
    <dbReference type="NCBI Taxonomy" id="408172"/>
    <lineage>
        <taxon>unclassified sequences</taxon>
        <taxon>metagenomes</taxon>
        <taxon>ecological metagenomes</taxon>
    </lineage>
</organism>
<gene>
    <name evidence="2" type="ORF">METZ01_LOCUS322352</name>
</gene>
<keyword evidence="1" id="KW-0812">Transmembrane</keyword>
<keyword evidence="1" id="KW-1133">Transmembrane helix</keyword>
<sequence>MIMANKSSLLQLIHNFVAMTLFLVNVLTWTVSILD</sequence>
<dbReference type="EMBL" id="UINC01105513">
    <property type="protein sequence ID" value="SVC69498.1"/>
    <property type="molecule type" value="Genomic_DNA"/>
</dbReference>
<name>A0A382P9U7_9ZZZZ</name>
<reference evidence="2" key="1">
    <citation type="submission" date="2018-05" db="EMBL/GenBank/DDBJ databases">
        <authorList>
            <person name="Lanie J.A."/>
            <person name="Ng W.-L."/>
            <person name="Kazmierczak K.M."/>
            <person name="Andrzejewski T.M."/>
            <person name="Davidsen T.M."/>
            <person name="Wayne K.J."/>
            <person name="Tettelin H."/>
            <person name="Glass J.I."/>
            <person name="Rusch D."/>
            <person name="Podicherti R."/>
            <person name="Tsui H.-C.T."/>
            <person name="Winkler M.E."/>
        </authorList>
    </citation>
    <scope>NUCLEOTIDE SEQUENCE</scope>
</reference>
<keyword evidence="1" id="KW-0472">Membrane</keyword>
<evidence type="ECO:0000313" key="2">
    <source>
        <dbReference type="EMBL" id="SVC69498.1"/>
    </source>
</evidence>